<dbReference type="RefSeq" id="WP_077849183.1">
    <property type="nucleotide sequence ID" value="NZ_LZZM01000206.1"/>
</dbReference>
<dbReference type="Pfam" id="PF11863">
    <property type="entry name" value="DUF3383"/>
    <property type="match status" value="2"/>
</dbReference>
<organism evidence="1 2">
    <name type="scientific">Clostridium puniceum</name>
    <dbReference type="NCBI Taxonomy" id="29367"/>
    <lineage>
        <taxon>Bacteria</taxon>
        <taxon>Bacillati</taxon>
        <taxon>Bacillota</taxon>
        <taxon>Clostridia</taxon>
        <taxon>Eubacteriales</taxon>
        <taxon>Clostridiaceae</taxon>
        <taxon>Clostridium</taxon>
    </lineage>
</organism>
<evidence type="ECO:0000313" key="1">
    <source>
        <dbReference type="EMBL" id="OOM73998.1"/>
    </source>
</evidence>
<reference evidence="1 2" key="1">
    <citation type="submission" date="2016-05" db="EMBL/GenBank/DDBJ databases">
        <title>Microbial solvent formation.</title>
        <authorList>
            <person name="Poehlein A."/>
            <person name="Montoya Solano J.D."/>
            <person name="Flitsch S."/>
            <person name="Krabben P."/>
            <person name="Duerre P."/>
            <person name="Daniel R."/>
        </authorList>
    </citation>
    <scope>NUCLEOTIDE SEQUENCE [LARGE SCALE GENOMIC DNA]</scope>
    <source>
        <strain evidence="1 2">DSM 2619</strain>
    </source>
</reference>
<dbReference type="Proteomes" id="UP000190890">
    <property type="component" value="Unassembled WGS sequence"/>
</dbReference>
<name>A0A1S8T8H9_9CLOT</name>
<proteinExistence type="predicted"/>
<gene>
    <name evidence="1" type="ORF">CLPUN_42360</name>
</gene>
<dbReference type="AlphaFoldDB" id="A0A1S8T8H9"/>
<dbReference type="STRING" id="29367.CLPUN_42360"/>
<comment type="caution">
    <text evidence="1">The sequence shown here is derived from an EMBL/GenBank/DDBJ whole genome shotgun (WGS) entry which is preliminary data.</text>
</comment>
<evidence type="ECO:0000313" key="2">
    <source>
        <dbReference type="Proteomes" id="UP000190890"/>
    </source>
</evidence>
<accession>A0A1S8T8H9</accession>
<protein>
    <recommendedName>
        <fullName evidence="3">DUF3383 family protein</fullName>
    </recommendedName>
</protein>
<dbReference type="OrthoDB" id="5465420at2"/>
<dbReference type="EMBL" id="LZZM01000206">
    <property type="protein sequence ID" value="OOM73998.1"/>
    <property type="molecule type" value="Genomic_DNA"/>
</dbReference>
<keyword evidence="2" id="KW-1185">Reference proteome</keyword>
<sequence>MSTLSLNDIVDVSVTVGPVSSVRTNFNLGLIIGSSEVIATTARVKIYQKLADMTADKWTGKEPEYLAAQKYFSQTPRPHKVAIGRWDKTADSTETAAQAVALCREANTEWYVCSVCGVEKADVIAVANYIETAEPQSAYFYTADDSDVKANEDGNIMDELKKNSIHRTLGQYSTTDDAVVAIMGYAMGANKQTSNSAYTLAYKKEVGVPAEKLTLAEVTAIKNLNGNVYINRGSVYNLFEDGKMADGTYFDELLNLDMLTNGIQTAVVNGLASEPKVPQTNDGMDKLLNYITAPLEKARSTGFISSGIWNTSGILTVNTGDVLPRGYKILAESIADQSQEDREARKSPPIYILAKLAGAIQYVSIGVYVNR</sequence>
<evidence type="ECO:0008006" key="3">
    <source>
        <dbReference type="Google" id="ProtNLM"/>
    </source>
</evidence>
<dbReference type="InterPro" id="IPR021808">
    <property type="entry name" value="DUF3383"/>
</dbReference>